<name>C0C1J7_9FIRM</name>
<reference evidence="5" key="2">
    <citation type="submission" date="2013-06" db="EMBL/GenBank/DDBJ databases">
        <title>Draft genome sequence of Clostridium hylemonae (DSM 15053).</title>
        <authorList>
            <person name="Sudarsanam P."/>
            <person name="Ley R."/>
            <person name="Guruge J."/>
            <person name="Turnbaugh P.J."/>
            <person name="Mahowald M."/>
            <person name="Liep D."/>
            <person name="Gordon J."/>
        </authorList>
    </citation>
    <scope>NUCLEOTIDE SEQUENCE</scope>
    <source>
        <strain evidence="5">DSM 15053</strain>
    </source>
</reference>
<dbReference type="GO" id="GO:0030313">
    <property type="term" value="C:cell envelope"/>
    <property type="evidence" value="ECO:0007669"/>
    <property type="project" value="UniProtKB-SubCell"/>
</dbReference>
<dbReference type="GO" id="GO:0030246">
    <property type="term" value="F:carbohydrate binding"/>
    <property type="evidence" value="ECO:0007669"/>
    <property type="project" value="UniProtKB-ARBA"/>
</dbReference>
<dbReference type="AlphaFoldDB" id="C0C1J7"/>
<evidence type="ECO:0000313" key="6">
    <source>
        <dbReference type="Proteomes" id="UP000004893"/>
    </source>
</evidence>
<accession>C0C1J7</accession>
<organism evidence="5 6">
    <name type="scientific">[Clostridium] hylemonae DSM 15053</name>
    <dbReference type="NCBI Taxonomy" id="553973"/>
    <lineage>
        <taxon>Bacteria</taxon>
        <taxon>Bacillati</taxon>
        <taxon>Bacillota</taxon>
        <taxon>Clostridia</taxon>
        <taxon>Lachnospirales</taxon>
        <taxon>Lachnospiraceae</taxon>
    </lineage>
</organism>
<dbReference type="PANTHER" id="PTHR46847">
    <property type="entry name" value="D-ALLOSE-BINDING PERIPLASMIC PROTEIN-RELATED"/>
    <property type="match status" value="1"/>
</dbReference>
<gene>
    <name evidence="5" type="ORF">CLOHYLEM_06017</name>
</gene>
<evidence type="ECO:0000256" key="2">
    <source>
        <dbReference type="ARBA" id="ARBA00007639"/>
    </source>
</evidence>
<dbReference type="EMBL" id="ABYI02000022">
    <property type="protein sequence ID" value="EEG74011.1"/>
    <property type="molecule type" value="Genomic_DNA"/>
</dbReference>
<dbReference type="InterPro" id="IPR025997">
    <property type="entry name" value="SBP_2_dom"/>
</dbReference>
<evidence type="ECO:0000313" key="5">
    <source>
        <dbReference type="EMBL" id="EEG74011.1"/>
    </source>
</evidence>
<dbReference type="Pfam" id="PF13407">
    <property type="entry name" value="Peripla_BP_4"/>
    <property type="match status" value="1"/>
</dbReference>
<evidence type="ECO:0000259" key="4">
    <source>
        <dbReference type="Pfam" id="PF13407"/>
    </source>
</evidence>
<comment type="caution">
    <text evidence="5">The sequence shown here is derived from an EMBL/GenBank/DDBJ whole genome shotgun (WGS) entry which is preliminary data.</text>
</comment>
<dbReference type="PANTHER" id="PTHR46847:SF1">
    <property type="entry name" value="D-ALLOSE-BINDING PERIPLASMIC PROTEIN-RELATED"/>
    <property type="match status" value="1"/>
</dbReference>
<comment type="similarity">
    <text evidence="2">Belongs to the bacterial solute-binding protein 2 family.</text>
</comment>
<proteinExistence type="inferred from homology"/>
<dbReference type="STRING" id="553973.CLOHYLEM_06017"/>
<evidence type="ECO:0000256" key="3">
    <source>
        <dbReference type="ARBA" id="ARBA00022729"/>
    </source>
</evidence>
<evidence type="ECO:0000256" key="1">
    <source>
        <dbReference type="ARBA" id="ARBA00004196"/>
    </source>
</evidence>
<keyword evidence="6" id="KW-1185">Reference proteome</keyword>
<dbReference type="SUPFAM" id="SSF53822">
    <property type="entry name" value="Periplasmic binding protein-like I"/>
    <property type="match status" value="1"/>
</dbReference>
<reference evidence="5" key="1">
    <citation type="submission" date="2009-02" db="EMBL/GenBank/DDBJ databases">
        <authorList>
            <person name="Fulton L."/>
            <person name="Clifton S."/>
            <person name="Fulton B."/>
            <person name="Xu J."/>
            <person name="Minx P."/>
            <person name="Pepin K.H."/>
            <person name="Johnson M."/>
            <person name="Bhonagiri V."/>
            <person name="Nash W.E."/>
            <person name="Mardis E.R."/>
            <person name="Wilson R.K."/>
        </authorList>
    </citation>
    <scope>NUCLEOTIDE SEQUENCE [LARGE SCALE GENOMIC DNA]</scope>
    <source>
        <strain evidence="5">DSM 15053</strain>
    </source>
</reference>
<comment type="subcellular location">
    <subcellularLocation>
        <location evidence="1">Cell envelope</location>
    </subcellularLocation>
</comment>
<dbReference type="CDD" id="cd01536">
    <property type="entry name" value="PBP1_ABC_sugar_binding-like"/>
    <property type="match status" value="1"/>
</dbReference>
<feature type="domain" description="Periplasmic binding protein" evidence="4">
    <location>
        <begin position="65"/>
        <end position="330"/>
    </location>
</feature>
<keyword evidence="3" id="KW-0732">Signal</keyword>
<protein>
    <recommendedName>
        <fullName evidence="4">Periplasmic binding protein domain-containing protein</fullName>
    </recommendedName>
</protein>
<dbReference type="Gene3D" id="3.40.50.2300">
    <property type="match status" value="2"/>
</dbReference>
<dbReference type="InterPro" id="IPR028082">
    <property type="entry name" value="Peripla_BP_I"/>
</dbReference>
<dbReference type="HOGENOM" id="CLU_037628_3_3_9"/>
<sequence>MKRRLFFLYSNHNKQFILKKTEENVMKKLLSVLLAAAMMAALLMGCADKKESKDSKDGGSKDVTIAFSFEDLETEFWVAAHEIITDTLKDEGYKVIELNCQGDANKQLEQVNDALTQDIDGIIMIPVDGDTAVTVTAAANESEVPIVIFNRPPTSDEGSNITVVCDNATTAEATVDYMVEQAKAKFEKTGKKLTPCILVGDLGDPNAIERKNGFYAAVEKEKDIFNEVIEVPTEWDAATALANLQSAVQANPDIDFIFSSSDFLFPTIQSVVEPLGKWQKAGDDGHIILGGLDGDSTAGKLIDEGYVDATGVQDLFYEADAAMNGIIKAIEDGETTPDEIVEDPGFALTQGNLAEKRMDMWGNAVSAEK</sequence>
<dbReference type="Proteomes" id="UP000004893">
    <property type="component" value="Unassembled WGS sequence"/>
</dbReference>
<dbReference type="eggNOG" id="COG1879">
    <property type="taxonomic scope" value="Bacteria"/>
</dbReference>